<reference evidence="4 5" key="1">
    <citation type="submission" date="2024-01" db="EMBL/GenBank/DDBJ databases">
        <title>The genome of the rayed Mediterranean limpet Patella caerulea (Linnaeus, 1758).</title>
        <authorList>
            <person name="Anh-Thu Weber A."/>
            <person name="Halstead-Nussloch G."/>
        </authorList>
    </citation>
    <scope>NUCLEOTIDE SEQUENCE [LARGE SCALE GENOMIC DNA]</scope>
    <source>
        <strain evidence="4">AATW-2023a</strain>
        <tissue evidence="4">Whole specimen</tissue>
    </source>
</reference>
<feature type="signal peptide" evidence="2">
    <location>
        <begin position="1"/>
        <end position="20"/>
    </location>
</feature>
<protein>
    <recommendedName>
        <fullName evidence="3">EF-hand domain-containing protein</fullName>
    </recommendedName>
</protein>
<feature type="domain" description="EF-hand" evidence="3">
    <location>
        <begin position="65"/>
        <end position="100"/>
    </location>
</feature>
<dbReference type="EMBL" id="JAZGQO010000004">
    <property type="protein sequence ID" value="KAK6187236.1"/>
    <property type="molecule type" value="Genomic_DNA"/>
</dbReference>
<feature type="chain" id="PRO_5043028602" description="EF-hand domain-containing protein" evidence="2">
    <location>
        <begin position="21"/>
        <end position="101"/>
    </location>
</feature>
<comment type="caution">
    <text evidence="4">The sequence shown here is derived from an EMBL/GenBank/DDBJ whole genome shotgun (WGS) entry which is preliminary data.</text>
</comment>
<keyword evidence="2" id="KW-0732">Signal</keyword>
<keyword evidence="1" id="KW-0106">Calcium</keyword>
<evidence type="ECO:0000313" key="4">
    <source>
        <dbReference type="EMBL" id="KAK6187236.1"/>
    </source>
</evidence>
<dbReference type="AlphaFoldDB" id="A0AAN8K134"/>
<evidence type="ECO:0000259" key="3">
    <source>
        <dbReference type="PROSITE" id="PS50222"/>
    </source>
</evidence>
<dbReference type="InterPro" id="IPR002048">
    <property type="entry name" value="EF_hand_dom"/>
</dbReference>
<evidence type="ECO:0000256" key="1">
    <source>
        <dbReference type="ARBA" id="ARBA00022837"/>
    </source>
</evidence>
<sequence length="101" mass="11556">MKYLLIVSLAVVLLSQHGEANWWRRAGDWLRQPVPYPLGKRDTSFADLIEDEQLSPEEVEELLGLDTETVMQLFAVFDTDDDNVLNIVEYAAMVESLNEDN</sequence>
<proteinExistence type="predicted"/>
<dbReference type="InterPro" id="IPR011992">
    <property type="entry name" value="EF-hand-dom_pair"/>
</dbReference>
<evidence type="ECO:0000256" key="2">
    <source>
        <dbReference type="SAM" id="SignalP"/>
    </source>
</evidence>
<dbReference type="GO" id="GO:0005509">
    <property type="term" value="F:calcium ion binding"/>
    <property type="evidence" value="ECO:0007669"/>
    <property type="project" value="InterPro"/>
</dbReference>
<name>A0AAN8K134_PATCE</name>
<organism evidence="4 5">
    <name type="scientific">Patella caerulea</name>
    <name type="common">Rayed Mediterranean limpet</name>
    <dbReference type="NCBI Taxonomy" id="87958"/>
    <lineage>
        <taxon>Eukaryota</taxon>
        <taxon>Metazoa</taxon>
        <taxon>Spiralia</taxon>
        <taxon>Lophotrochozoa</taxon>
        <taxon>Mollusca</taxon>
        <taxon>Gastropoda</taxon>
        <taxon>Patellogastropoda</taxon>
        <taxon>Patelloidea</taxon>
        <taxon>Patellidae</taxon>
        <taxon>Patella</taxon>
    </lineage>
</organism>
<gene>
    <name evidence="4" type="ORF">SNE40_005305</name>
</gene>
<dbReference type="SUPFAM" id="SSF47473">
    <property type="entry name" value="EF-hand"/>
    <property type="match status" value="1"/>
</dbReference>
<dbReference type="Proteomes" id="UP001347796">
    <property type="component" value="Unassembled WGS sequence"/>
</dbReference>
<evidence type="ECO:0000313" key="5">
    <source>
        <dbReference type="Proteomes" id="UP001347796"/>
    </source>
</evidence>
<dbReference type="PROSITE" id="PS50222">
    <property type="entry name" value="EF_HAND_2"/>
    <property type="match status" value="1"/>
</dbReference>
<dbReference type="PROSITE" id="PS00018">
    <property type="entry name" value="EF_HAND_1"/>
    <property type="match status" value="1"/>
</dbReference>
<accession>A0AAN8K134</accession>
<dbReference type="InterPro" id="IPR018247">
    <property type="entry name" value="EF_Hand_1_Ca_BS"/>
</dbReference>
<dbReference type="Gene3D" id="1.10.238.10">
    <property type="entry name" value="EF-hand"/>
    <property type="match status" value="1"/>
</dbReference>
<keyword evidence="5" id="KW-1185">Reference proteome</keyword>